<gene>
    <name evidence="1" type="ORF">TOI97_02710</name>
</gene>
<reference evidence="1 2" key="1">
    <citation type="submission" date="2023-12" db="EMBL/GenBank/DDBJ databases">
        <title>Denitrificimonas halotolerans sp. nov.,a novel species isolated from landfill leachate.</title>
        <authorList>
            <person name="Wang S."/>
        </authorList>
    </citation>
    <scope>NUCLEOTIDE SEQUENCE [LARGE SCALE GENOMIC DNA]</scope>
    <source>
        <strain evidence="1 2">JX-1</strain>
    </source>
</reference>
<dbReference type="Proteomes" id="UP001294570">
    <property type="component" value="Unassembled WGS sequence"/>
</dbReference>
<organism evidence="1 2">
    <name type="scientific">Denitrificimonas halotolerans</name>
    <dbReference type="NCBI Taxonomy" id="3098930"/>
    <lineage>
        <taxon>Bacteria</taxon>
        <taxon>Pseudomonadati</taxon>
        <taxon>Pseudomonadota</taxon>
        <taxon>Gammaproteobacteria</taxon>
        <taxon>Pseudomonadales</taxon>
        <taxon>Pseudomonadaceae</taxon>
        <taxon>Denitrificimonas</taxon>
    </lineage>
</organism>
<protein>
    <submittedName>
        <fullName evidence="1">Uncharacterized protein</fullName>
    </submittedName>
</protein>
<comment type="caution">
    <text evidence="1">The sequence shown here is derived from an EMBL/GenBank/DDBJ whole genome shotgun (WGS) entry which is preliminary data.</text>
</comment>
<name>A0ABU5GNF1_9GAMM</name>
<sequence>MTMQTQKIAIEMLRTCEAANLPKHYATDISIDVFCIINSNADQFVWLLRNNGSSILPVEQGAEPITITYYIEGIGRDSSAKTFLIDSRTCAIKEIPLTQATIIAHLPPKLDTSAAPNLIMGQVQQVLEQGCNNRLWGVFNPPKSADQFSFSGWTQYFLENGNQPMVDFMRKAFSAICSEQAVA</sequence>
<proteinExistence type="predicted"/>
<accession>A0ABU5GNF1</accession>
<keyword evidence="2" id="KW-1185">Reference proteome</keyword>
<dbReference type="EMBL" id="JAXIVU010000002">
    <property type="protein sequence ID" value="MDY7218495.1"/>
    <property type="molecule type" value="Genomic_DNA"/>
</dbReference>
<evidence type="ECO:0000313" key="2">
    <source>
        <dbReference type="Proteomes" id="UP001294570"/>
    </source>
</evidence>
<dbReference type="RefSeq" id="WP_321552591.1">
    <property type="nucleotide sequence ID" value="NZ_JAXIVU010000002.1"/>
</dbReference>
<evidence type="ECO:0000313" key="1">
    <source>
        <dbReference type="EMBL" id="MDY7218495.1"/>
    </source>
</evidence>